<organism evidence="1">
    <name type="scientific">uncultured Chloroflexia bacterium</name>
    <dbReference type="NCBI Taxonomy" id="1672391"/>
    <lineage>
        <taxon>Bacteria</taxon>
        <taxon>Bacillati</taxon>
        <taxon>Chloroflexota</taxon>
        <taxon>Chloroflexia</taxon>
        <taxon>environmental samples</taxon>
    </lineage>
</organism>
<protein>
    <submittedName>
        <fullName evidence="1">Uncharacterized protein</fullName>
    </submittedName>
</protein>
<sequence>GSLIRIRQQCVAVRGLCQGP</sequence>
<dbReference type="EMBL" id="CADCTR010000434">
    <property type="protein sequence ID" value="CAA9240013.1"/>
    <property type="molecule type" value="Genomic_DNA"/>
</dbReference>
<gene>
    <name evidence="1" type="ORF">AVDCRST_MAG93-1286</name>
</gene>
<evidence type="ECO:0000313" key="1">
    <source>
        <dbReference type="EMBL" id="CAA9240013.1"/>
    </source>
</evidence>
<reference evidence="1" key="1">
    <citation type="submission" date="2020-02" db="EMBL/GenBank/DDBJ databases">
        <authorList>
            <person name="Meier V. D."/>
        </authorList>
    </citation>
    <scope>NUCLEOTIDE SEQUENCE</scope>
    <source>
        <strain evidence="1">AVDCRST_MAG93</strain>
    </source>
</reference>
<proteinExistence type="predicted"/>
<feature type="non-terminal residue" evidence="1">
    <location>
        <position position="1"/>
    </location>
</feature>
<accession>A0A6J4I2T6</accession>
<dbReference type="AlphaFoldDB" id="A0A6J4I2T6"/>
<name>A0A6J4I2T6_9CHLR</name>
<feature type="non-terminal residue" evidence="1">
    <location>
        <position position="20"/>
    </location>
</feature>